<dbReference type="PANTHER" id="PTHR30592">
    <property type="entry name" value="FORMATE DEHYDROGENASE"/>
    <property type="match status" value="1"/>
</dbReference>
<gene>
    <name evidence="4" type="ORF">BN4615_P3091</name>
</gene>
<dbReference type="PANTHER" id="PTHR30592:SF1">
    <property type="entry name" value="SULFUR CARRIER PROTEIN FDHD"/>
    <property type="match status" value="1"/>
</dbReference>
<proteinExistence type="predicted"/>
<dbReference type="GO" id="GO:0016491">
    <property type="term" value="F:oxidoreductase activity"/>
    <property type="evidence" value="ECO:0007669"/>
    <property type="project" value="UniProtKB-KW"/>
</dbReference>
<feature type="region of interest" description="Disordered" evidence="3">
    <location>
        <begin position="84"/>
        <end position="111"/>
    </location>
</feature>
<dbReference type="Gene3D" id="3.40.140.10">
    <property type="entry name" value="Cytidine Deaminase, domain 2"/>
    <property type="match status" value="1"/>
</dbReference>
<dbReference type="GO" id="GO:0006777">
    <property type="term" value="P:Mo-molybdopterin cofactor biosynthetic process"/>
    <property type="evidence" value="ECO:0007669"/>
    <property type="project" value="UniProtKB-KW"/>
</dbReference>
<reference evidence="4" key="1">
    <citation type="submission" date="2016-04" db="EMBL/GenBank/DDBJ databases">
        <authorList>
            <person name="Evans L.H."/>
            <person name="Alamgir A."/>
            <person name="Owens N."/>
            <person name="Weber N.D."/>
            <person name="Virtaneva K."/>
            <person name="Barbian K."/>
            <person name="Babar A."/>
            <person name="Rosenke K."/>
        </authorList>
    </citation>
    <scope>NUCLEOTIDE SEQUENCE</scope>
    <source>
        <strain evidence="4">Nono1</strain>
    </source>
</reference>
<name>A0A1M4E427_9ACTN</name>
<dbReference type="EMBL" id="LT559118">
    <property type="protein sequence ID" value="SBO93577.1"/>
    <property type="molecule type" value="Genomic_DNA"/>
</dbReference>
<dbReference type="InterPro" id="IPR003786">
    <property type="entry name" value="FdhD"/>
</dbReference>
<evidence type="ECO:0000256" key="1">
    <source>
        <dbReference type="ARBA" id="ARBA00022490"/>
    </source>
</evidence>
<keyword evidence="1" id="KW-0963">Cytoplasm</keyword>
<accession>A0A1M4E427</accession>
<evidence type="ECO:0000256" key="2">
    <source>
        <dbReference type="ARBA" id="ARBA00023150"/>
    </source>
</evidence>
<dbReference type="SUPFAM" id="SSF53706">
    <property type="entry name" value="Formate dehydrogenase/DMSO reductase, domains 1-3"/>
    <property type="match status" value="1"/>
</dbReference>
<keyword evidence="4" id="KW-0560">Oxidoreductase</keyword>
<sequence length="111" mass="11660">MSYDRLTHPLIRDNGVLRQASWEEALDRLLMVSGRTPFELVRKAVMGGVPVPAAVSAPSSPAVEPAEEQGLTLIGFLRGSSMNVHTGERRLRPTGVTPGAGNGSAGARTPG</sequence>
<dbReference type="GO" id="GO:0016783">
    <property type="term" value="F:sulfurtransferase activity"/>
    <property type="evidence" value="ECO:0007669"/>
    <property type="project" value="InterPro"/>
</dbReference>
<protein>
    <submittedName>
        <fullName evidence="4">Formate dehydrogenase chain D</fullName>
        <ecNumber evidence="4">1.2.1.2</ecNumber>
    </submittedName>
</protein>
<dbReference type="Pfam" id="PF02634">
    <property type="entry name" value="FdhD-NarQ"/>
    <property type="match status" value="1"/>
</dbReference>
<dbReference type="AlphaFoldDB" id="A0A1M4E427"/>
<evidence type="ECO:0000313" key="4">
    <source>
        <dbReference type="EMBL" id="SBO93577.1"/>
    </source>
</evidence>
<dbReference type="SUPFAM" id="SSF53927">
    <property type="entry name" value="Cytidine deaminase-like"/>
    <property type="match status" value="1"/>
</dbReference>
<dbReference type="RefSeq" id="WP_397351883.1">
    <property type="nucleotide sequence ID" value="NZ_CP084058.1"/>
</dbReference>
<evidence type="ECO:0000256" key="3">
    <source>
        <dbReference type="SAM" id="MobiDB-lite"/>
    </source>
</evidence>
<dbReference type="InterPro" id="IPR016193">
    <property type="entry name" value="Cytidine_deaminase-like"/>
</dbReference>
<dbReference type="EC" id="1.2.1.2" evidence="4"/>
<keyword evidence="2" id="KW-0501">Molybdenum cofactor biosynthesis</keyword>
<organism evidence="4">
    <name type="scientific">Nonomuraea gerenzanensis</name>
    <dbReference type="NCBI Taxonomy" id="93944"/>
    <lineage>
        <taxon>Bacteria</taxon>
        <taxon>Bacillati</taxon>
        <taxon>Actinomycetota</taxon>
        <taxon>Actinomycetes</taxon>
        <taxon>Streptosporangiales</taxon>
        <taxon>Streptosporangiaceae</taxon>
        <taxon>Nonomuraea</taxon>
    </lineage>
</organism>